<sequence>MKLKVYSLIVTLFVVLAACSGTTDSGGEVSVGKGINAQEVFEKSIAAQEDVTSFKMMANMNQTIGSGEEEMEVTSQIESDMVMDPMAFHQMIDMKANGEVMQMESYFTKAGFFMKQGEEWMIFPDEMTDTLLTMQQTQADPSEQMNMLKEYVDEFKLTENEDTYVMTMKASGDKFQELLDKTVEEMGAQSEMLKGATEQMKVNKVEYTLTIGKDDFLTKEFQMKMDSEMTMEDETISMLMEMDSRFENYNEIEEITVPEEVLQQAKEMPGIL</sequence>
<evidence type="ECO:0000313" key="2">
    <source>
        <dbReference type="EMBL" id="TKD71981.1"/>
    </source>
</evidence>
<dbReference type="EMBL" id="SWFM01000001">
    <property type="protein sequence ID" value="TKD71981.1"/>
    <property type="molecule type" value="Genomic_DNA"/>
</dbReference>
<dbReference type="AlphaFoldDB" id="A0A4U1MMM4"/>
<accession>A0A4U1MMM4</accession>
<evidence type="ECO:0000313" key="3">
    <source>
        <dbReference type="Proteomes" id="UP000310541"/>
    </source>
</evidence>
<dbReference type="OrthoDB" id="1957331at2"/>
<proteinExistence type="predicted"/>
<dbReference type="Gene3D" id="2.50.20.20">
    <property type="match status" value="1"/>
</dbReference>
<name>A0A4U1MMM4_9BACL</name>
<keyword evidence="1" id="KW-0732">Signal</keyword>
<comment type="caution">
    <text evidence="2">The sequence shown here is derived from an EMBL/GenBank/DDBJ whole genome shotgun (WGS) entry which is preliminary data.</text>
</comment>
<reference evidence="2 3" key="1">
    <citation type="submission" date="2019-04" db="EMBL/GenBank/DDBJ databases">
        <title>Genome sequence of Bacillus hwajinpoensis strain Y2.</title>
        <authorList>
            <person name="Fair J.L."/>
            <person name="Maclea K.S."/>
        </authorList>
    </citation>
    <scope>NUCLEOTIDE SEQUENCE [LARGE SCALE GENOMIC DNA]</scope>
    <source>
        <strain evidence="2 3">Y2</strain>
    </source>
</reference>
<dbReference type="Proteomes" id="UP000310541">
    <property type="component" value="Unassembled WGS sequence"/>
</dbReference>
<feature type="chain" id="PRO_5039378183" description="Lipoprotein" evidence="1">
    <location>
        <begin position="18"/>
        <end position="272"/>
    </location>
</feature>
<dbReference type="Pfam" id="PF20316">
    <property type="entry name" value="DUF6612"/>
    <property type="match status" value="1"/>
</dbReference>
<dbReference type="InterPro" id="IPR046720">
    <property type="entry name" value="DUF6612"/>
</dbReference>
<dbReference type="PROSITE" id="PS51257">
    <property type="entry name" value="PROKAR_LIPOPROTEIN"/>
    <property type="match status" value="1"/>
</dbReference>
<feature type="signal peptide" evidence="1">
    <location>
        <begin position="1"/>
        <end position="17"/>
    </location>
</feature>
<protein>
    <recommendedName>
        <fullName evidence="4">Lipoprotein</fullName>
    </recommendedName>
</protein>
<gene>
    <name evidence="2" type="ORF">FBF83_04055</name>
</gene>
<dbReference type="RefSeq" id="WP_136945832.1">
    <property type="nucleotide sequence ID" value="NZ_SWFM01000001.1"/>
</dbReference>
<organism evidence="2 3">
    <name type="scientific">Guptibacillus hwajinpoensis</name>
    <dbReference type="NCBI Taxonomy" id="208199"/>
    <lineage>
        <taxon>Bacteria</taxon>
        <taxon>Bacillati</taxon>
        <taxon>Bacillota</taxon>
        <taxon>Bacilli</taxon>
        <taxon>Bacillales</taxon>
        <taxon>Guptibacillaceae</taxon>
        <taxon>Guptibacillus</taxon>
    </lineage>
</organism>
<evidence type="ECO:0008006" key="4">
    <source>
        <dbReference type="Google" id="ProtNLM"/>
    </source>
</evidence>
<evidence type="ECO:0000256" key="1">
    <source>
        <dbReference type="SAM" id="SignalP"/>
    </source>
</evidence>